<keyword evidence="1" id="KW-0472">Membrane</keyword>
<gene>
    <name evidence="2" type="ORF">C1631_021410</name>
</gene>
<evidence type="ECO:0000313" key="2">
    <source>
        <dbReference type="EMBL" id="PWN63543.1"/>
    </source>
</evidence>
<name>A0A316WT86_9FLAO</name>
<evidence type="ECO:0000313" key="3">
    <source>
        <dbReference type="Proteomes" id="UP000236594"/>
    </source>
</evidence>
<proteinExistence type="predicted"/>
<feature type="transmembrane region" description="Helical" evidence="1">
    <location>
        <begin position="22"/>
        <end position="44"/>
    </location>
</feature>
<dbReference type="AlphaFoldDB" id="A0A316WT86"/>
<dbReference type="EMBL" id="PPED02000007">
    <property type="protein sequence ID" value="PWN63543.1"/>
    <property type="molecule type" value="Genomic_DNA"/>
</dbReference>
<keyword evidence="1" id="KW-1133">Transmembrane helix</keyword>
<comment type="caution">
    <text evidence="2">The sequence shown here is derived from an EMBL/GenBank/DDBJ whole genome shotgun (WGS) entry which is preliminary data.</text>
</comment>
<feature type="transmembrane region" description="Helical" evidence="1">
    <location>
        <begin position="112"/>
        <end position="133"/>
    </location>
</feature>
<reference evidence="2 3" key="1">
    <citation type="submission" date="2018-04" db="EMBL/GenBank/DDBJ databases">
        <title>Draft Genome Sequence of Phosphate-Solubilizing Chryseobacterium sp. ISE14 that is a Biocontrol and Plant Growth-Promoting Rhizobacterium Isolated from Cucumber.</title>
        <authorList>
            <person name="Jeong J.-J."/>
            <person name="Sang M.K."/>
            <person name="Choi I.-G."/>
            <person name="Kim K.D."/>
        </authorList>
    </citation>
    <scope>NUCLEOTIDE SEQUENCE [LARGE SCALE GENOMIC DNA]</scope>
    <source>
        <strain evidence="2 3">ISE14</strain>
    </source>
</reference>
<evidence type="ECO:0000256" key="1">
    <source>
        <dbReference type="SAM" id="Phobius"/>
    </source>
</evidence>
<protein>
    <submittedName>
        <fullName evidence="2">Uncharacterized protein</fullName>
    </submittedName>
</protein>
<feature type="transmembrane region" description="Helical" evidence="1">
    <location>
        <begin position="156"/>
        <end position="178"/>
    </location>
</feature>
<dbReference type="RefSeq" id="WP_109714121.1">
    <property type="nucleotide sequence ID" value="NZ_PPED02000007.1"/>
</dbReference>
<keyword evidence="3" id="KW-1185">Reference proteome</keyword>
<dbReference type="OrthoDB" id="1238410at2"/>
<organism evidence="2 3">
    <name type="scientific">Chryseobacterium phosphatilyticum</name>
    <dbReference type="NCBI Taxonomy" id="475075"/>
    <lineage>
        <taxon>Bacteria</taxon>
        <taxon>Pseudomonadati</taxon>
        <taxon>Bacteroidota</taxon>
        <taxon>Flavobacteriia</taxon>
        <taxon>Flavobacteriales</taxon>
        <taxon>Weeksellaceae</taxon>
        <taxon>Chryseobacterium group</taxon>
        <taxon>Chryseobacterium</taxon>
    </lineage>
</organism>
<feature type="transmembrane region" description="Helical" evidence="1">
    <location>
        <begin position="81"/>
        <end position="106"/>
    </location>
</feature>
<dbReference type="Proteomes" id="UP000236594">
    <property type="component" value="Unassembled WGS sequence"/>
</dbReference>
<keyword evidence="1" id="KW-0812">Transmembrane</keyword>
<accession>A0A316WT86</accession>
<sequence>MERIWNYVHYFIYQFERNASKIITYPITLIFDLIYKIPFIINVLKKKNSSPQEIRVASENALNNRVYGQNIIISGIQMGGLIILLEYGLFNIFQAIIGKSLIQIFWEPGSPYKWIFIIGLLVMPWIINEKLLFKNDKYLKYFDEFDKEPKKIRHKWAWISFGIVVGILSFFILSFVLITNVSMD</sequence>